<accession>A0A7G9B218</accession>
<gene>
    <name evidence="2" type="ORF">H8790_08915</name>
</gene>
<name>A0A7G9B218_9FIRM</name>
<dbReference type="Proteomes" id="UP000515960">
    <property type="component" value="Chromosome"/>
</dbReference>
<dbReference type="KEGG" id="ohi:H8790_08915"/>
<dbReference type="InterPro" id="IPR024617">
    <property type="entry name" value="DUF3870"/>
</dbReference>
<reference evidence="2 3" key="1">
    <citation type="submission" date="2020-08" db="EMBL/GenBank/DDBJ databases">
        <authorList>
            <person name="Liu C."/>
            <person name="Sun Q."/>
        </authorList>
    </citation>
    <scope>NUCLEOTIDE SEQUENCE [LARGE SCALE GENOMIC DNA]</scope>
    <source>
        <strain evidence="2 3">NSJ-62</strain>
    </source>
</reference>
<sequence>MEHRETVYVTGESRTNIDNAITKVYGAFFIALEVELGSGEILNMDCTHTLDLTEKFLRKICVGRSLERDYDLLEEEVTRRYYGSSTRAVIAALKDANKRYIMVKEKLN</sequence>
<evidence type="ECO:0000259" key="1">
    <source>
        <dbReference type="Pfam" id="PF12986"/>
    </source>
</evidence>
<dbReference type="EMBL" id="CP060490">
    <property type="protein sequence ID" value="QNL43599.1"/>
    <property type="molecule type" value="Genomic_DNA"/>
</dbReference>
<dbReference type="RefSeq" id="WP_187332190.1">
    <property type="nucleotide sequence ID" value="NZ_CP060490.1"/>
</dbReference>
<proteinExistence type="predicted"/>
<organism evidence="2 3">
    <name type="scientific">Oscillibacter hominis</name>
    <dbReference type="NCBI Taxonomy" id="2763056"/>
    <lineage>
        <taxon>Bacteria</taxon>
        <taxon>Bacillati</taxon>
        <taxon>Bacillota</taxon>
        <taxon>Clostridia</taxon>
        <taxon>Eubacteriales</taxon>
        <taxon>Oscillospiraceae</taxon>
        <taxon>Oscillibacter</taxon>
    </lineage>
</organism>
<evidence type="ECO:0000313" key="2">
    <source>
        <dbReference type="EMBL" id="QNL43599.1"/>
    </source>
</evidence>
<dbReference type="Pfam" id="PF12986">
    <property type="entry name" value="DUF3870"/>
    <property type="match status" value="1"/>
</dbReference>
<keyword evidence="3" id="KW-1185">Reference proteome</keyword>
<dbReference type="AlphaFoldDB" id="A0A7G9B218"/>
<evidence type="ECO:0000313" key="3">
    <source>
        <dbReference type="Proteomes" id="UP000515960"/>
    </source>
</evidence>
<feature type="domain" description="DUF3870" evidence="1">
    <location>
        <begin position="8"/>
        <end position="100"/>
    </location>
</feature>
<protein>
    <submittedName>
        <fullName evidence="2">DUF3870 domain-containing protein</fullName>
    </submittedName>
</protein>